<gene>
    <name evidence="4" type="ORF">OM944_14775</name>
</gene>
<accession>A0ABY6MI01</accession>
<dbReference type="InterPro" id="IPR000184">
    <property type="entry name" value="Bac_surfAg_D15"/>
</dbReference>
<evidence type="ECO:0000313" key="5">
    <source>
        <dbReference type="Proteomes" id="UP001163156"/>
    </source>
</evidence>
<sequence>MKLSVLVCLFYFFWAGPKAFSQTGFWLKMEDGRSVSSWQSFPSAIQALAKVDSTLSGLQASGFLEAYATEEYLAQDSLLVVLELGNEYLWEDLRTDQVPLALRNKVAPVTSSYADAERWMKGVIRNAENSGFPFAQLKIDSLAREGNRLSGTIVYDSGPIILWDSLAVEGNTSTKINYLQQLTGIKAGEPFSQNQLEVAEQILRRSPYFRLVAPAALSFQIKKAKPTFTLSDRNTNVFDGVIGFLPNENEPGKMLITGQLDLQLYHLGGRGRDISVNWQRLNVQSQSLELAAKESFVFNSPLDVMLEFSLLKQDSTFLNRYLGLDFGYHAGERSYLRFFTKRQSGDLLSSSGMDTVSVLPDVADFRWNQYGLGWEWDALDFPYFPRRGTKINVQVSIGNKKILENTGIPSDVYGGLDLNTPQYAGWASVETHVFVSQNWGMWFRGSGGLIENENLLLNDLYRIGGLKSIRGFNEKFFFARSYAYVNAEQRLFFGENSYLLAFADFGILENPFFVSAIDRPVSFGAGINLDTGSGVFSFIYGVGKSNLQTLQFSHSKIHFGYLARF</sequence>
<organism evidence="4 5">
    <name type="scientific">Algoriphagus halophytocola</name>
    <dbReference type="NCBI Taxonomy" id="2991499"/>
    <lineage>
        <taxon>Bacteria</taxon>
        <taxon>Pseudomonadati</taxon>
        <taxon>Bacteroidota</taxon>
        <taxon>Cytophagia</taxon>
        <taxon>Cytophagales</taxon>
        <taxon>Cyclobacteriaceae</taxon>
        <taxon>Algoriphagus</taxon>
    </lineage>
</organism>
<proteinExistence type="predicted"/>
<dbReference type="RefSeq" id="WP_264808392.1">
    <property type="nucleotide sequence ID" value="NZ_CP110226.1"/>
</dbReference>
<feature type="domain" description="Bacterial surface antigen (D15)" evidence="3">
    <location>
        <begin position="268"/>
        <end position="552"/>
    </location>
</feature>
<evidence type="ECO:0000313" key="4">
    <source>
        <dbReference type="EMBL" id="UZD21926.1"/>
    </source>
</evidence>
<keyword evidence="5" id="KW-1185">Reference proteome</keyword>
<reference evidence="4" key="1">
    <citation type="submission" date="2022-10" db="EMBL/GenBank/DDBJ databases">
        <title>Algoriphagus sp. a novel bacteria isolate from halophytes salicornia europaea.</title>
        <authorList>
            <person name="Peng Y."/>
            <person name="Jiang L."/>
            <person name="Lee J."/>
        </authorList>
    </citation>
    <scope>NUCLEOTIDE SEQUENCE</scope>
    <source>
        <strain evidence="4">TR-M5</strain>
    </source>
</reference>
<evidence type="ECO:0000256" key="1">
    <source>
        <dbReference type="ARBA" id="ARBA00004370"/>
    </source>
</evidence>
<dbReference type="EMBL" id="CP110226">
    <property type="protein sequence ID" value="UZD21926.1"/>
    <property type="molecule type" value="Genomic_DNA"/>
</dbReference>
<dbReference type="Proteomes" id="UP001163156">
    <property type="component" value="Chromosome"/>
</dbReference>
<name>A0ABY6MI01_9BACT</name>
<dbReference type="Pfam" id="PF01103">
    <property type="entry name" value="Omp85"/>
    <property type="match status" value="1"/>
</dbReference>
<evidence type="ECO:0000256" key="2">
    <source>
        <dbReference type="ARBA" id="ARBA00023136"/>
    </source>
</evidence>
<keyword evidence="2" id="KW-0472">Membrane</keyword>
<dbReference type="Gene3D" id="2.40.160.50">
    <property type="entry name" value="membrane protein fhac: a member of the omp85/tpsb transporter family"/>
    <property type="match status" value="1"/>
</dbReference>
<protein>
    <submittedName>
        <fullName evidence="4">BamA/TamA family outer membrane protein</fullName>
    </submittedName>
</protein>
<comment type="subcellular location">
    <subcellularLocation>
        <location evidence="1">Membrane</location>
    </subcellularLocation>
</comment>
<evidence type="ECO:0000259" key="3">
    <source>
        <dbReference type="Pfam" id="PF01103"/>
    </source>
</evidence>